<dbReference type="Gene3D" id="1.20.1560.10">
    <property type="entry name" value="ABC transporter type 1, transmembrane domain"/>
    <property type="match status" value="1"/>
</dbReference>
<feature type="transmembrane region" description="Helical" evidence="9">
    <location>
        <begin position="177"/>
        <end position="195"/>
    </location>
</feature>
<evidence type="ECO:0000256" key="9">
    <source>
        <dbReference type="SAM" id="Phobius"/>
    </source>
</evidence>
<keyword evidence="4 9" id="KW-0812">Transmembrane</keyword>
<feature type="domain" description="ABC transporter" evidence="10">
    <location>
        <begin position="355"/>
        <end position="585"/>
    </location>
</feature>
<dbReference type="SUPFAM" id="SSF52540">
    <property type="entry name" value="P-loop containing nucleoside triphosphate hydrolases"/>
    <property type="match status" value="1"/>
</dbReference>
<dbReference type="RefSeq" id="WP_021069013.1">
    <property type="nucleotide sequence ID" value="NZ_ATDL01000004.1"/>
</dbReference>
<evidence type="ECO:0000256" key="8">
    <source>
        <dbReference type="ARBA" id="ARBA00023136"/>
    </source>
</evidence>
<dbReference type="InterPro" id="IPR039421">
    <property type="entry name" value="Type_1_exporter"/>
</dbReference>
<dbReference type="GO" id="GO:0015421">
    <property type="term" value="F:ABC-type oligopeptide transporter activity"/>
    <property type="evidence" value="ECO:0007669"/>
    <property type="project" value="TreeGrafter"/>
</dbReference>
<comment type="caution">
    <text evidence="12">The sequence shown here is derived from an EMBL/GenBank/DDBJ whole genome shotgun (WGS) entry which is preliminary data.</text>
</comment>
<comment type="subcellular location">
    <subcellularLocation>
        <location evidence="1">Cell membrane</location>
        <topology evidence="1">Multi-pass membrane protein</topology>
    </subcellularLocation>
</comment>
<dbReference type="InterPro" id="IPR027417">
    <property type="entry name" value="P-loop_NTPase"/>
</dbReference>
<feature type="transmembrane region" description="Helical" evidence="9">
    <location>
        <begin position="71"/>
        <end position="93"/>
    </location>
</feature>
<keyword evidence="5" id="KW-0547">Nucleotide-binding</keyword>
<dbReference type="GO" id="GO:0005524">
    <property type="term" value="F:ATP binding"/>
    <property type="evidence" value="ECO:0007669"/>
    <property type="project" value="UniProtKB-KW"/>
</dbReference>
<dbReference type="EMBL" id="ATDL01000004">
    <property type="protein sequence ID" value="ERJ60916.1"/>
    <property type="molecule type" value="Genomic_DNA"/>
</dbReference>
<evidence type="ECO:0000256" key="5">
    <source>
        <dbReference type="ARBA" id="ARBA00022741"/>
    </source>
</evidence>
<protein>
    <submittedName>
        <fullName evidence="12">ABC transporter</fullName>
    </submittedName>
</protein>
<keyword evidence="2" id="KW-0813">Transport</keyword>
<dbReference type="CDD" id="cd07346">
    <property type="entry name" value="ABC_6TM_exporters"/>
    <property type="match status" value="1"/>
</dbReference>
<dbReference type="InterPro" id="IPR036640">
    <property type="entry name" value="ABC1_TM_sf"/>
</dbReference>
<name>U2HGM7_9SPHI</name>
<dbReference type="Proteomes" id="UP000016584">
    <property type="component" value="Unassembled WGS sequence"/>
</dbReference>
<dbReference type="PROSITE" id="PS50893">
    <property type="entry name" value="ABC_TRANSPORTER_2"/>
    <property type="match status" value="1"/>
</dbReference>
<evidence type="ECO:0000313" key="12">
    <source>
        <dbReference type="EMBL" id="ERJ60916.1"/>
    </source>
</evidence>
<evidence type="ECO:0000259" key="11">
    <source>
        <dbReference type="PROSITE" id="PS50929"/>
    </source>
</evidence>
<dbReference type="GO" id="GO:0016887">
    <property type="term" value="F:ATP hydrolysis activity"/>
    <property type="evidence" value="ECO:0007669"/>
    <property type="project" value="InterPro"/>
</dbReference>
<organism evidence="12 13">
    <name type="scientific">Sphingobacterium paucimobilis HER1398</name>
    <dbReference type="NCBI Taxonomy" id="1346330"/>
    <lineage>
        <taxon>Bacteria</taxon>
        <taxon>Pseudomonadati</taxon>
        <taxon>Bacteroidota</taxon>
        <taxon>Sphingobacteriia</taxon>
        <taxon>Sphingobacteriales</taxon>
        <taxon>Sphingobacteriaceae</taxon>
        <taxon>Sphingobacterium</taxon>
    </lineage>
</organism>
<dbReference type="AlphaFoldDB" id="U2HGM7"/>
<feature type="transmembrane region" description="Helical" evidence="9">
    <location>
        <begin position="150"/>
        <end position="171"/>
    </location>
</feature>
<dbReference type="InterPro" id="IPR003593">
    <property type="entry name" value="AAA+_ATPase"/>
</dbReference>
<dbReference type="eggNOG" id="COG1132">
    <property type="taxonomic scope" value="Bacteria"/>
</dbReference>
<keyword evidence="8 9" id="KW-0472">Membrane</keyword>
<keyword evidence="13" id="KW-1185">Reference proteome</keyword>
<dbReference type="SMART" id="SM00382">
    <property type="entry name" value="AAA"/>
    <property type="match status" value="1"/>
</dbReference>
<evidence type="ECO:0000313" key="13">
    <source>
        <dbReference type="Proteomes" id="UP000016584"/>
    </source>
</evidence>
<dbReference type="FunFam" id="3.40.50.300:FF:000221">
    <property type="entry name" value="Multidrug ABC transporter ATP-binding protein"/>
    <property type="match status" value="1"/>
</dbReference>
<dbReference type="Gene3D" id="3.40.50.300">
    <property type="entry name" value="P-loop containing nucleotide triphosphate hydrolases"/>
    <property type="match status" value="1"/>
</dbReference>
<dbReference type="InterPro" id="IPR003439">
    <property type="entry name" value="ABC_transporter-like_ATP-bd"/>
</dbReference>
<dbReference type="PROSITE" id="PS00211">
    <property type="entry name" value="ABC_TRANSPORTER_1"/>
    <property type="match status" value="1"/>
</dbReference>
<keyword evidence="3" id="KW-1003">Cell membrane</keyword>
<sequence length="603" mass="68160">MKNPFNRTISLFGIFRQLKPFVRPNKRMIIWTLLLTLVGALMAQVNPIVLKYTVDEVSQLIQLPAPMETGIHVLAFISVVLLAKEIINIFINFGQKYYGEKIRINVSSELAQTVIDKILTYRVAFYTDGNHESGKLQTRIDRGIESLTRLVQNFFIDILPLFSSALLALIVMYIQNVYVGLVSTVVVPIYFYVSSLQAKKLGGVRRTLRNQREQKTSGLLNLVNSILVIKSFVREKFEGKKQYDLQMKLMESQLHTRKVNFLYDGLKTFIEQFGVVAIILLTVFLVLDQQMTIGAIMLHIMLFNNVSAPIRQLHRIYDDMNDAMIYAEGYFDILEADSEIEPNGHHAPSTTNGTFELRNVDFSYPNSVKTLQGIDMRIESGKTTALVGLSGAGKSTIINLLCKFYLPQGGEILLDGINLNDYDNGALREKIGLVLQRNHIFKGSIEDNIRYGKIEASFEEVQEAARKAYLHEQIMELKEGYAHDATLLSGGQQQRIAIARLFLKNPPIIFLDEPTASLDAIATEQIKNSLDAIQKNRTVVIISHSLSQILDADYIYVLKKGEVVESGTHDSLMDVKGTYREIFDASARSLNLEKLVQSYKDEK</sequence>
<dbReference type="InterPro" id="IPR011527">
    <property type="entry name" value="ABC1_TM_dom"/>
</dbReference>
<evidence type="ECO:0000256" key="7">
    <source>
        <dbReference type="ARBA" id="ARBA00022989"/>
    </source>
</evidence>
<keyword evidence="6" id="KW-0067">ATP-binding</keyword>
<dbReference type="GO" id="GO:0005886">
    <property type="term" value="C:plasma membrane"/>
    <property type="evidence" value="ECO:0007669"/>
    <property type="project" value="UniProtKB-SubCell"/>
</dbReference>
<dbReference type="PANTHER" id="PTHR43394:SF1">
    <property type="entry name" value="ATP-BINDING CASSETTE SUB-FAMILY B MEMBER 10, MITOCHONDRIAL"/>
    <property type="match status" value="1"/>
</dbReference>
<proteinExistence type="predicted"/>
<feature type="transmembrane region" description="Helical" evidence="9">
    <location>
        <begin position="269"/>
        <end position="287"/>
    </location>
</feature>
<dbReference type="Pfam" id="PF00005">
    <property type="entry name" value="ABC_tran"/>
    <property type="match status" value="1"/>
</dbReference>
<evidence type="ECO:0000259" key="10">
    <source>
        <dbReference type="PROSITE" id="PS50893"/>
    </source>
</evidence>
<dbReference type="InterPro" id="IPR017871">
    <property type="entry name" value="ABC_transporter-like_CS"/>
</dbReference>
<dbReference type="Pfam" id="PF00664">
    <property type="entry name" value="ABC_membrane"/>
    <property type="match status" value="1"/>
</dbReference>
<evidence type="ECO:0000256" key="3">
    <source>
        <dbReference type="ARBA" id="ARBA00022475"/>
    </source>
</evidence>
<reference evidence="12 13" key="1">
    <citation type="journal article" date="2013" name="Genome Announc.">
        <title>The Draft Genome Sequence of Sphingomonas paucimobilis Strain HER1398 (Proteobacteria), Host to the Giant PAU Phage, Indicates That It Is a Member of the Genus Sphingobacterium (Bacteroidetes).</title>
        <authorList>
            <person name="White R.A.III."/>
            <person name="Suttle C.A."/>
        </authorList>
    </citation>
    <scope>NUCLEOTIDE SEQUENCE [LARGE SCALE GENOMIC DNA]</scope>
    <source>
        <strain evidence="12 13">HER1398</strain>
    </source>
</reference>
<gene>
    <name evidence="12" type="ORF">M472_19355</name>
</gene>
<dbReference type="PROSITE" id="PS50929">
    <property type="entry name" value="ABC_TM1F"/>
    <property type="match status" value="1"/>
</dbReference>
<dbReference type="STRING" id="1346330.M472_19355"/>
<accession>U2HGM7</accession>
<dbReference type="SUPFAM" id="SSF90123">
    <property type="entry name" value="ABC transporter transmembrane region"/>
    <property type="match status" value="1"/>
</dbReference>
<feature type="domain" description="ABC transmembrane type-1" evidence="11">
    <location>
        <begin position="30"/>
        <end position="322"/>
    </location>
</feature>
<keyword evidence="7 9" id="KW-1133">Transmembrane helix</keyword>
<evidence type="ECO:0000256" key="6">
    <source>
        <dbReference type="ARBA" id="ARBA00022840"/>
    </source>
</evidence>
<dbReference type="PANTHER" id="PTHR43394">
    <property type="entry name" value="ATP-DEPENDENT PERMEASE MDL1, MITOCHONDRIAL"/>
    <property type="match status" value="1"/>
</dbReference>
<evidence type="ECO:0000256" key="1">
    <source>
        <dbReference type="ARBA" id="ARBA00004651"/>
    </source>
</evidence>
<evidence type="ECO:0000256" key="4">
    <source>
        <dbReference type="ARBA" id="ARBA00022692"/>
    </source>
</evidence>
<evidence type="ECO:0000256" key="2">
    <source>
        <dbReference type="ARBA" id="ARBA00022448"/>
    </source>
</evidence>
<dbReference type="PATRIC" id="fig|1346330.5.peg.832"/>